<gene>
    <name evidence="7" type="ordered locus">RB1641</name>
</gene>
<dbReference type="InParanoid" id="Q7UX07"/>
<feature type="transmembrane region" description="Helical" evidence="5">
    <location>
        <begin position="313"/>
        <end position="332"/>
    </location>
</feature>
<dbReference type="PATRIC" id="fig|243090.15.peg.768"/>
<feature type="transmembrane region" description="Helical" evidence="5">
    <location>
        <begin position="6"/>
        <end position="24"/>
    </location>
</feature>
<dbReference type="PANTHER" id="PTHR10846">
    <property type="entry name" value="SODIUM/POTASSIUM/CALCIUM EXCHANGER"/>
    <property type="match status" value="1"/>
</dbReference>
<reference evidence="7 8" key="1">
    <citation type="journal article" date="2003" name="Proc. Natl. Acad. Sci. U.S.A.">
        <title>Complete genome sequence of the marine planctomycete Pirellula sp. strain 1.</title>
        <authorList>
            <person name="Gloeckner F.O."/>
            <person name="Kube M."/>
            <person name="Bauer M."/>
            <person name="Teeling H."/>
            <person name="Lombardot T."/>
            <person name="Ludwig W."/>
            <person name="Gade D."/>
            <person name="Beck A."/>
            <person name="Borzym K."/>
            <person name="Heitmann K."/>
            <person name="Rabus R."/>
            <person name="Schlesner H."/>
            <person name="Amann R."/>
            <person name="Reinhardt R."/>
        </authorList>
    </citation>
    <scope>NUCLEOTIDE SEQUENCE [LARGE SCALE GENOMIC DNA]</scope>
    <source>
        <strain evidence="8">DSM 10527 / NCIMB 13988 / SH1</strain>
    </source>
</reference>
<protein>
    <recommendedName>
        <fullName evidence="6">Sodium/calcium exchanger membrane region domain-containing protein</fullName>
    </recommendedName>
</protein>
<keyword evidence="2 5" id="KW-0812">Transmembrane</keyword>
<dbReference type="InterPro" id="IPR044880">
    <property type="entry name" value="NCX_ion-bd_dom_sf"/>
</dbReference>
<feature type="transmembrane region" description="Helical" evidence="5">
    <location>
        <begin position="259"/>
        <end position="281"/>
    </location>
</feature>
<keyword evidence="4 5" id="KW-0472">Membrane</keyword>
<dbReference type="EnsemblBacteria" id="CAD72205">
    <property type="protein sequence ID" value="CAD72205"/>
    <property type="gene ID" value="RB1641"/>
</dbReference>
<dbReference type="GO" id="GO:0005886">
    <property type="term" value="C:plasma membrane"/>
    <property type="evidence" value="ECO:0000318"/>
    <property type="project" value="GO_Central"/>
</dbReference>
<dbReference type="GO" id="GO:0006874">
    <property type="term" value="P:intracellular calcium ion homeostasis"/>
    <property type="evidence" value="ECO:0000318"/>
    <property type="project" value="GO_Central"/>
</dbReference>
<dbReference type="KEGG" id="rba:RB1641"/>
<evidence type="ECO:0000256" key="3">
    <source>
        <dbReference type="ARBA" id="ARBA00022989"/>
    </source>
</evidence>
<keyword evidence="3 5" id="KW-1133">Transmembrane helix</keyword>
<evidence type="ECO:0000256" key="4">
    <source>
        <dbReference type="ARBA" id="ARBA00023136"/>
    </source>
</evidence>
<dbReference type="Proteomes" id="UP000001025">
    <property type="component" value="Chromosome"/>
</dbReference>
<evidence type="ECO:0000259" key="6">
    <source>
        <dbReference type="Pfam" id="PF01699"/>
    </source>
</evidence>
<evidence type="ECO:0000313" key="7">
    <source>
        <dbReference type="EMBL" id="CAD72205.1"/>
    </source>
</evidence>
<sequence length="339" mass="35449">MSIFGPMNGIIALQILGGVLLLLIGGEWVVRGASRLAIAAKLSPLFVGLTVVSLGTSAPEMAVSFATALRGQADITIGNVVGSNLFNMLMIVGFSALFAPLPVDRQITRFDVPVMIAATIAMLVASLNGIIGRFDGIVLILIMIGYFAISYRLGKKSGSQPISDDLLTPEIVEEAAETLGRRVAVIVWQLILLSAGVAALVFGCDLFVDGAVSMARILGVSELVIGLTIVSAGTSLPELVTSVAATIKGERGIAIGNAVGSTTLNIVAVLGITSVIAPSGLNVADEILRLDMPLMVIAAMLSWILYRTGRTIVRWEGVLMIVIYCSYVGYLLKTNGAFG</sequence>
<accession>Q7UX07</accession>
<dbReference type="STRING" id="243090.RB1641"/>
<dbReference type="InterPro" id="IPR004837">
    <property type="entry name" value="NaCa_Exmemb"/>
</dbReference>
<evidence type="ECO:0000256" key="2">
    <source>
        <dbReference type="ARBA" id="ARBA00022692"/>
    </source>
</evidence>
<feature type="transmembrane region" description="Helical" evidence="5">
    <location>
        <begin position="137"/>
        <end position="154"/>
    </location>
</feature>
<comment type="subcellular location">
    <subcellularLocation>
        <location evidence="1">Membrane</location>
        <topology evidence="1">Multi-pass membrane protein</topology>
    </subcellularLocation>
</comment>
<dbReference type="FunCoup" id="Q7UX07">
    <property type="interactions" value="135"/>
</dbReference>
<feature type="domain" description="Sodium/calcium exchanger membrane region" evidence="6">
    <location>
        <begin position="189"/>
        <end position="332"/>
    </location>
</feature>
<name>Q7UX07_RHOBA</name>
<dbReference type="Pfam" id="PF01699">
    <property type="entry name" value="Na_Ca_ex"/>
    <property type="match status" value="2"/>
</dbReference>
<dbReference type="GO" id="GO:0070588">
    <property type="term" value="P:calcium ion transmembrane transport"/>
    <property type="evidence" value="ECO:0000318"/>
    <property type="project" value="GO_Central"/>
</dbReference>
<dbReference type="OrthoDB" id="9794225at2"/>
<dbReference type="InterPro" id="IPR004481">
    <property type="entry name" value="K/Na/Ca-exchanger"/>
</dbReference>
<evidence type="ECO:0000313" key="8">
    <source>
        <dbReference type="Proteomes" id="UP000001025"/>
    </source>
</evidence>
<feature type="transmembrane region" description="Helical" evidence="5">
    <location>
        <begin position="110"/>
        <end position="131"/>
    </location>
</feature>
<feature type="transmembrane region" description="Helical" evidence="5">
    <location>
        <begin position="287"/>
        <end position="306"/>
    </location>
</feature>
<feature type="transmembrane region" description="Helical" evidence="5">
    <location>
        <begin position="223"/>
        <end position="247"/>
    </location>
</feature>
<evidence type="ECO:0000256" key="1">
    <source>
        <dbReference type="ARBA" id="ARBA00004141"/>
    </source>
</evidence>
<dbReference type="AlphaFoldDB" id="Q7UX07"/>
<dbReference type="HOGENOM" id="CLU_007948_0_3_0"/>
<dbReference type="EMBL" id="BX294135">
    <property type="protein sequence ID" value="CAD72205.1"/>
    <property type="molecule type" value="Genomic_DNA"/>
</dbReference>
<evidence type="ECO:0000256" key="5">
    <source>
        <dbReference type="SAM" id="Phobius"/>
    </source>
</evidence>
<feature type="domain" description="Sodium/calcium exchanger membrane region" evidence="6">
    <location>
        <begin position="13"/>
        <end position="151"/>
    </location>
</feature>
<organism evidence="7 8">
    <name type="scientific">Rhodopirellula baltica (strain DSM 10527 / NCIMB 13988 / SH1)</name>
    <dbReference type="NCBI Taxonomy" id="243090"/>
    <lineage>
        <taxon>Bacteria</taxon>
        <taxon>Pseudomonadati</taxon>
        <taxon>Planctomycetota</taxon>
        <taxon>Planctomycetia</taxon>
        <taxon>Pirellulales</taxon>
        <taxon>Pirellulaceae</taxon>
        <taxon>Rhodopirellula</taxon>
    </lineage>
</organism>
<feature type="transmembrane region" description="Helical" evidence="5">
    <location>
        <begin position="75"/>
        <end position="98"/>
    </location>
</feature>
<feature type="transmembrane region" description="Helical" evidence="5">
    <location>
        <begin position="183"/>
        <end position="203"/>
    </location>
</feature>
<dbReference type="Gene3D" id="1.20.1420.30">
    <property type="entry name" value="NCX, central ion-binding region"/>
    <property type="match status" value="1"/>
</dbReference>
<dbReference type="GO" id="GO:0008273">
    <property type="term" value="F:calcium, potassium:sodium antiporter activity"/>
    <property type="evidence" value="ECO:0000318"/>
    <property type="project" value="GO_Central"/>
</dbReference>
<proteinExistence type="predicted"/>
<keyword evidence="8" id="KW-1185">Reference proteome</keyword>
<dbReference type="GO" id="GO:0005262">
    <property type="term" value="F:calcium channel activity"/>
    <property type="evidence" value="ECO:0000318"/>
    <property type="project" value="GO_Central"/>
</dbReference>
<dbReference type="eggNOG" id="COG0530">
    <property type="taxonomic scope" value="Bacteria"/>
</dbReference>
<dbReference type="PANTHER" id="PTHR10846:SF8">
    <property type="entry name" value="INNER MEMBRANE PROTEIN YRBG"/>
    <property type="match status" value="1"/>
</dbReference>
<dbReference type="NCBIfam" id="TIGR00367">
    <property type="entry name" value="calcium/sodium antiporter"/>
    <property type="match status" value="1"/>
</dbReference>